<dbReference type="Pfam" id="PF04983">
    <property type="entry name" value="RNA_pol_Rpb1_3"/>
    <property type="match status" value="1"/>
</dbReference>
<dbReference type="Pfam" id="PF04997">
    <property type="entry name" value="RNA_pol_Rpb1_1"/>
    <property type="match status" value="1"/>
</dbReference>
<dbReference type="PANTHER" id="PTHR19376:SF54">
    <property type="entry name" value="DNA-DIRECTED RNA POLYMERASE SUBUNIT BETA"/>
    <property type="match status" value="1"/>
</dbReference>
<dbReference type="InterPro" id="IPR045867">
    <property type="entry name" value="DNA-dir_RpoC_beta_prime"/>
</dbReference>
<keyword evidence="7 9" id="KW-0804">Transcription</keyword>
<dbReference type="Gene3D" id="1.10.40.90">
    <property type="match status" value="1"/>
</dbReference>
<keyword evidence="13" id="KW-1185">Reference proteome</keyword>
<dbReference type="Gene3D" id="2.40.40.20">
    <property type="match status" value="1"/>
</dbReference>
<dbReference type="HAMAP" id="MF_01322">
    <property type="entry name" value="RNApol_bact_RpoC"/>
    <property type="match status" value="1"/>
</dbReference>
<dbReference type="Gene3D" id="1.10.132.30">
    <property type="match status" value="1"/>
</dbReference>
<dbReference type="CDD" id="cd02655">
    <property type="entry name" value="RNAP_beta'_C"/>
    <property type="match status" value="1"/>
</dbReference>
<feature type="binding site" evidence="9">
    <location>
        <position position="447"/>
    </location>
    <ligand>
        <name>Mg(2+)</name>
        <dbReference type="ChEBI" id="CHEBI:18420"/>
    </ligand>
</feature>
<comment type="similarity">
    <text evidence="2 9 10">Belongs to the RNA polymerase beta' chain family.</text>
</comment>
<keyword evidence="5 9" id="KW-0548">Nucleotidyltransferase</keyword>
<feature type="binding site" evidence="9">
    <location>
        <position position="894"/>
    </location>
    <ligand>
        <name>Zn(2+)</name>
        <dbReference type="ChEBI" id="CHEBI:29105"/>
        <label>2</label>
    </ligand>
</feature>
<comment type="function">
    <text evidence="1 9 10">DNA-dependent RNA polymerase catalyzes the transcription of DNA into RNA using the four ribonucleoside triphosphates as substrates.</text>
</comment>
<accession>A0ABR5TMC1</accession>
<comment type="cofactor">
    <cofactor evidence="9">
        <name>Mg(2+)</name>
        <dbReference type="ChEBI" id="CHEBI:18420"/>
    </cofactor>
    <text evidence="9">Binds 1 Mg(2+) ion per subunit.</text>
</comment>
<dbReference type="Pfam" id="PF04998">
    <property type="entry name" value="RNA_pol_Rpb1_5"/>
    <property type="match status" value="1"/>
</dbReference>
<evidence type="ECO:0000256" key="9">
    <source>
        <dbReference type="HAMAP-Rule" id="MF_01322"/>
    </source>
</evidence>
<reference evidence="12 13" key="1">
    <citation type="submission" date="2016-01" db="EMBL/GenBank/DDBJ databases">
        <authorList>
            <person name="Mitreva M."/>
            <person name="Pepin K.H."/>
            <person name="Mihindukulasuriya K.A."/>
            <person name="Fulton R."/>
            <person name="Fronick C."/>
            <person name="O'Laughlin M."/>
            <person name="Miner T."/>
            <person name="Herter B."/>
            <person name="Rosa B.A."/>
            <person name="Cordes M."/>
            <person name="Tomlinson C."/>
            <person name="Wollam A."/>
            <person name="Palsikar V.B."/>
            <person name="Mardis E.R."/>
            <person name="Wilson R.K."/>
        </authorList>
    </citation>
    <scope>NUCLEOTIDE SEQUENCE [LARGE SCALE GENOMIC DNA]</scope>
    <source>
        <strain evidence="12 13">KA00071</strain>
    </source>
</reference>
<dbReference type="GO" id="GO:0000428">
    <property type="term" value="C:DNA-directed RNA polymerase complex"/>
    <property type="evidence" value="ECO:0007669"/>
    <property type="project" value="UniProtKB-KW"/>
</dbReference>
<keyword evidence="3 9" id="KW-0240">DNA-directed RNA polymerase</keyword>
<dbReference type="PANTHER" id="PTHR19376">
    <property type="entry name" value="DNA-DIRECTED RNA POLYMERASE"/>
    <property type="match status" value="1"/>
</dbReference>
<keyword evidence="9" id="KW-0460">Magnesium</keyword>
<evidence type="ECO:0000256" key="4">
    <source>
        <dbReference type="ARBA" id="ARBA00022679"/>
    </source>
</evidence>
<dbReference type="Gene3D" id="1.10.274.100">
    <property type="entry name" value="RNA polymerase Rpb1, domain 3"/>
    <property type="match status" value="1"/>
</dbReference>
<dbReference type="CDD" id="cd01609">
    <property type="entry name" value="RNAP_beta'_N"/>
    <property type="match status" value="1"/>
</dbReference>
<dbReference type="SMART" id="SM00663">
    <property type="entry name" value="RPOLA_N"/>
    <property type="match status" value="1"/>
</dbReference>
<evidence type="ECO:0000259" key="11">
    <source>
        <dbReference type="SMART" id="SM00663"/>
    </source>
</evidence>
<comment type="cofactor">
    <cofactor evidence="9">
        <name>Zn(2+)</name>
        <dbReference type="ChEBI" id="CHEBI:29105"/>
    </cofactor>
    <text evidence="9">Binds 2 Zn(2+) ions per subunit.</text>
</comment>
<feature type="binding site" evidence="9">
    <location>
        <position position="820"/>
    </location>
    <ligand>
        <name>Zn(2+)</name>
        <dbReference type="ChEBI" id="CHEBI:29105"/>
        <label>2</label>
    </ligand>
</feature>
<dbReference type="InterPro" id="IPR007080">
    <property type="entry name" value="RNA_pol_Rpb1_1"/>
</dbReference>
<dbReference type="InterPro" id="IPR038120">
    <property type="entry name" value="Rpb1_funnel_sf"/>
</dbReference>
<feature type="binding site" evidence="9">
    <location>
        <position position="901"/>
    </location>
    <ligand>
        <name>Zn(2+)</name>
        <dbReference type="ChEBI" id="CHEBI:29105"/>
        <label>2</label>
    </ligand>
</feature>
<evidence type="ECO:0000256" key="10">
    <source>
        <dbReference type="RuleBase" id="RU004279"/>
    </source>
</evidence>
<feature type="binding site" evidence="9">
    <location>
        <position position="904"/>
    </location>
    <ligand>
        <name>Zn(2+)</name>
        <dbReference type="ChEBI" id="CHEBI:29105"/>
        <label>2</label>
    </ligand>
</feature>
<dbReference type="InterPro" id="IPR044893">
    <property type="entry name" value="RNA_pol_Rpb1_clamp_domain"/>
</dbReference>
<dbReference type="InterPro" id="IPR000722">
    <property type="entry name" value="RNA_pol_asu"/>
</dbReference>
<evidence type="ECO:0000256" key="3">
    <source>
        <dbReference type="ARBA" id="ARBA00022478"/>
    </source>
</evidence>
<protein>
    <recommendedName>
        <fullName evidence="9">DNA-directed RNA polymerase subunit beta'</fullName>
        <shortName evidence="9">RNAP subunit beta'</shortName>
        <ecNumber evidence="9">2.7.7.6</ecNumber>
    </recommendedName>
    <alternativeName>
        <fullName evidence="9">RNA polymerase subunit beta'</fullName>
    </alternativeName>
    <alternativeName>
        <fullName evidence="9">Transcriptase subunit beta'</fullName>
    </alternativeName>
</protein>
<feature type="binding site" evidence="9">
    <location>
        <position position="451"/>
    </location>
    <ligand>
        <name>Mg(2+)</name>
        <dbReference type="ChEBI" id="CHEBI:18420"/>
    </ligand>
</feature>
<evidence type="ECO:0000256" key="7">
    <source>
        <dbReference type="ARBA" id="ARBA00023163"/>
    </source>
</evidence>
<keyword evidence="9" id="KW-0862">Zinc</keyword>
<dbReference type="InterPro" id="IPR007083">
    <property type="entry name" value="RNA_pol_Rpb1_4"/>
</dbReference>
<dbReference type="InterPro" id="IPR012754">
    <property type="entry name" value="DNA-dir_RpoC_beta_prime_bact"/>
</dbReference>
<dbReference type="Pfam" id="PF00623">
    <property type="entry name" value="RNA_pol_Rpb1_2"/>
    <property type="match status" value="1"/>
</dbReference>
<dbReference type="Gene3D" id="2.40.50.100">
    <property type="match status" value="1"/>
</dbReference>
<dbReference type="Gene3D" id="1.10.1790.20">
    <property type="match status" value="1"/>
</dbReference>
<organism evidence="12 13">
    <name type="scientific">Gemelliphila asaccharolytica</name>
    <dbReference type="NCBI Taxonomy" id="502393"/>
    <lineage>
        <taxon>Bacteria</taxon>
        <taxon>Bacillati</taxon>
        <taxon>Bacillota</taxon>
        <taxon>Bacilli</taxon>
        <taxon>Bacillales</taxon>
        <taxon>Gemellaceae</taxon>
        <taxon>Gemelliphila</taxon>
    </lineage>
</organism>
<dbReference type="InterPro" id="IPR042102">
    <property type="entry name" value="RNA_pol_Rpb1_3_sf"/>
</dbReference>
<dbReference type="EMBL" id="LSDB01000011">
    <property type="protein sequence ID" value="KXB58440.1"/>
    <property type="molecule type" value="Genomic_DNA"/>
</dbReference>
<evidence type="ECO:0000256" key="5">
    <source>
        <dbReference type="ARBA" id="ARBA00022695"/>
    </source>
</evidence>
<proteinExistence type="inferred from homology"/>
<sequence>MKISLASPEKIRSWSYGEVKKPETINYRTLKPENDGLFCERIFGPTKDWECSCGKYKRVRYKNIKCDRCGVDVTLSKVRRERMAHLELAAPVSHIWYFKGTPSRMGLLLDLTPRELEEVIYFASYIVIDPGETDLLKKQILTEGEVRKTRSKYGMNSFVAKMGAEAIRDLLVELDLDKELKILKNELKELSESNYKSGQKIVKIIKRIEVFEAFKHSGNKPEWMIMTALPVIPPEIRPMVQLDGGRFATSDLNDLYRRVINRNNRLKKLIELKAPGLIVQNEKRMLQEAVDALIDNGRRGRPVTGPGNRNLKSLSNMLKGKHGRFRQNLLGKRVDYSGRSVIVVGPSLKMYQCGLPKEMALELFKPFVMRELVKRELANNIKNAKTQIEKMEDHVWGILEEIIREHPVLLNRAPTLHRLGIQAFEPVLVEGRAIRLHPLVTTAFNADFDGDQMAVHVPLSKEAQAEARMLMLAAQNILNPKDGKPVVTPSQDMVLGNYYLTLERPNAVGEGMLFKDSDEALLAYQNGYIHLHSRIGILSKSFKKSSFTDEQNKKILITTVGKVIFNQILPEQFPYLNEPTKENLENKTPDRYFISSNDLQGKGLREYLSNIEPVTPFKKGFLSKIISEVFKQFHTTETSVMLDRLKDLGFKYSSKAGITVGVSDVFVLPNKYEILDDSQKNVDKIISLYKKGLLTEEERYQNVIAQWANAKDAIQGQLMNSLPATNPIYMMSDSGARGNASNFTQLAGMRGLMASPSGRIMEMPVRSSFKEGLTVLEYFISSHGARKGLADTALKTADSGYLTRRLVDVAQDVIVREKDCGTSRGLKIESLKNGTDEIESLQERLEGRYSKEDIINPETKEIIVNAGEMISIDTAKEIEKVGIKSVVIRSAFTCNSRHGVCEKCYGKNLATGEKVEVGEAVGTIAAQSIGEPGTQLTMRTFHTGGVAGADITQGLPRIQELFEARNPKGKALISEVDGVITKIEIDYNHVRRIYVVSDIEEEREYQDYGASRLLVKEGERVERGQVLTEGSIEPKSLLSIAGVERVESYLLTEVQKVYRLQGVEISDKHVEVMVRQMLRKVRIINSGDTNLLPGSLVDIHKFTDENAKVLRRRGNLAIAKPVILGITKASLETESFLSAASFQETTRVLTDAAVKGKIDRLTGLKENVIIGKLIPAGTGMERYNNIEIDYLDTDNKNEESQEISN</sequence>
<dbReference type="SUPFAM" id="SSF64484">
    <property type="entry name" value="beta and beta-prime subunits of DNA dependent RNA-polymerase"/>
    <property type="match status" value="1"/>
</dbReference>
<dbReference type="NCBIfam" id="TIGR02386">
    <property type="entry name" value="rpoC_TIGR"/>
    <property type="match status" value="1"/>
</dbReference>
<feature type="binding site" evidence="9">
    <location>
        <position position="51"/>
    </location>
    <ligand>
        <name>Zn(2+)</name>
        <dbReference type="ChEBI" id="CHEBI:29105"/>
        <label>1</label>
    </ligand>
</feature>
<evidence type="ECO:0000256" key="2">
    <source>
        <dbReference type="ARBA" id="ARBA00006460"/>
    </source>
</evidence>
<evidence type="ECO:0000313" key="12">
    <source>
        <dbReference type="EMBL" id="KXB58440.1"/>
    </source>
</evidence>
<dbReference type="InterPro" id="IPR007066">
    <property type="entry name" value="RNA_pol_Rpb1_3"/>
</dbReference>
<dbReference type="EC" id="2.7.7.6" evidence="9"/>
<gene>
    <name evidence="9" type="primary">rpoC</name>
    <name evidence="12" type="ORF">HMPREF1871_00464</name>
</gene>
<evidence type="ECO:0000256" key="1">
    <source>
        <dbReference type="ARBA" id="ARBA00004026"/>
    </source>
</evidence>
<dbReference type="Proteomes" id="UP000070467">
    <property type="component" value="Unassembled WGS sequence"/>
</dbReference>
<evidence type="ECO:0000313" key="13">
    <source>
        <dbReference type="Proteomes" id="UP000070467"/>
    </source>
</evidence>
<feature type="domain" description="RNA polymerase N-terminal" evidence="11">
    <location>
        <begin position="222"/>
        <end position="501"/>
    </location>
</feature>
<keyword evidence="6 9" id="KW-0479">Metal-binding</keyword>
<dbReference type="Gene3D" id="1.10.150.390">
    <property type="match status" value="1"/>
</dbReference>
<name>A0ABR5TMC1_9BACL</name>
<evidence type="ECO:0000256" key="8">
    <source>
        <dbReference type="ARBA" id="ARBA00048552"/>
    </source>
</evidence>
<dbReference type="InterPro" id="IPR007081">
    <property type="entry name" value="RNA_pol_Rpb1_5"/>
</dbReference>
<dbReference type="InterPro" id="IPR006592">
    <property type="entry name" value="RNA_pol_N"/>
</dbReference>
<evidence type="ECO:0000256" key="6">
    <source>
        <dbReference type="ARBA" id="ARBA00022723"/>
    </source>
</evidence>
<keyword evidence="4 9" id="KW-0808">Transferase</keyword>
<feature type="binding site" evidence="9">
    <location>
        <position position="66"/>
    </location>
    <ligand>
        <name>Zn(2+)</name>
        <dbReference type="ChEBI" id="CHEBI:29105"/>
        <label>1</label>
    </ligand>
</feature>
<comment type="catalytic activity">
    <reaction evidence="8 9 10">
        <text>RNA(n) + a ribonucleoside 5'-triphosphate = RNA(n+1) + diphosphate</text>
        <dbReference type="Rhea" id="RHEA:21248"/>
        <dbReference type="Rhea" id="RHEA-COMP:14527"/>
        <dbReference type="Rhea" id="RHEA-COMP:17342"/>
        <dbReference type="ChEBI" id="CHEBI:33019"/>
        <dbReference type="ChEBI" id="CHEBI:61557"/>
        <dbReference type="ChEBI" id="CHEBI:140395"/>
        <dbReference type="EC" id="2.7.7.6"/>
    </reaction>
</comment>
<comment type="caution">
    <text evidence="12">The sequence shown here is derived from an EMBL/GenBank/DDBJ whole genome shotgun (WGS) entry which is preliminary data.</text>
</comment>
<feature type="binding site" evidence="9">
    <location>
        <position position="53"/>
    </location>
    <ligand>
        <name>Zn(2+)</name>
        <dbReference type="ChEBI" id="CHEBI:29105"/>
        <label>1</label>
    </ligand>
</feature>
<dbReference type="Pfam" id="PF05000">
    <property type="entry name" value="RNA_pol_Rpb1_4"/>
    <property type="match status" value="1"/>
</dbReference>
<feature type="binding site" evidence="9">
    <location>
        <position position="69"/>
    </location>
    <ligand>
        <name>Zn(2+)</name>
        <dbReference type="ChEBI" id="CHEBI:29105"/>
        <label>1</label>
    </ligand>
</feature>
<comment type="subunit">
    <text evidence="9">The RNAP catalytic core consists of 2 alpha, 1 beta, 1 beta' and 1 omega subunit. When a sigma factor is associated with the core the holoenzyme is formed, which can initiate transcription.</text>
</comment>
<dbReference type="Gene3D" id="4.10.860.120">
    <property type="entry name" value="RNA polymerase II, clamp domain"/>
    <property type="match status" value="1"/>
</dbReference>
<feature type="binding site" evidence="9">
    <location>
        <position position="449"/>
    </location>
    <ligand>
        <name>Mg(2+)</name>
        <dbReference type="ChEBI" id="CHEBI:18420"/>
    </ligand>
</feature>